<dbReference type="PANTHER" id="PTHR24126">
    <property type="entry name" value="ANKYRIN REPEAT, PH AND SEC7 DOMAIN CONTAINING PROTEIN SECG-RELATED"/>
    <property type="match status" value="1"/>
</dbReference>
<accession>A0A9P0H740</accession>
<feature type="repeat" description="ANK" evidence="3">
    <location>
        <begin position="330"/>
        <end position="362"/>
    </location>
</feature>
<evidence type="ECO:0000256" key="3">
    <source>
        <dbReference type="PROSITE-ProRule" id="PRU00023"/>
    </source>
</evidence>
<dbReference type="PROSITE" id="PS50088">
    <property type="entry name" value="ANK_REPEAT"/>
    <property type="match status" value="8"/>
</dbReference>
<feature type="signal peptide" evidence="4">
    <location>
        <begin position="1"/>
        <end position="20"/>
    </location>
</feature>
<protein>
    <submittedName>
        <fullName evidence="5">Uncharacterized protein</fullName>
    </submittedName>
</protein>
<evidence type="ECO:0000313" key="6">
    <source>
        <dbReference type="Proteomes" id="UP001152798"/>
    </source>
</evidence>
<dbReference type="PROSITE" id="PS50297">
    <property type="entry name" value="ANK_REP_REGION"/>
    <property type="match status" value="8"/>
</dbReference>
<reference evidence="5" key="1">
    <citation type="submission" date="2022-01" db="EMBL/GenBank/DDBJ databases">
        <authorList>
            <person name="King R."/>
        </authorList>
    </citation>
    <scope>NUCLEOTIDE SEQUENCE</scope>
</reference>
<dbReference type="OrthoDB" id="6600467at2759"/>
<evidence type="ECO:0000256" key="1">
    <source>
        <dbReference type="ARBA" id="ARBA00022737"/>
    </source>
</evidence>
<feature type="repeat" description="ANK" evidence="3">
    <location>
        <begin position="231"/>
        <end position="263"/>
    </location>
</feature>
<keyword evidence="1" id="KW-0677">Repeat</keyword>
<organism evidence="5 6">
    <name type="scientific">Nezara viridula</name>
    <name type="common">Southern green stink bug</name>
    <name type="synonym">Cimex viridulus</name>
    <dbReference type="NCBI Taxonomy" id="85310"/>
    <lineage>
        <taxon>Eukaryota</taxon>
        <taxon>Metazoa</taxon>
        <taxon>Ecdysozoa</taxon>
        <taxon>Arthropoda</taxon>
        <taxon>Hexapoda</taxon>
        <taxon>Insecta</taxon>
        <taxon>Pterygota</taxon>
        <taxon>Neoptera</taxon>
        <taxon>Paraneoptera</taxon>
        <taxon>Hemiptera</taxon>
        <taxon>Heteroptera</taxon>
        <taxon>Panheteroptera</taxon>
        <taxon>Pentatomomorpha</taxon>
        <taxon>Pentatomoidea</taxon>
        <taxon>Pentatomidae</taxon>
        <taxon>Pentatominae</taxon>
        <taxon>Nezara</taxon>
    </lineage>
</organism>
<dbReference type="PANTHER" id="PTHR24126:SF65">
    <property type="entry name" value="CHROMOSOME UNDETERMINED SCAFFOLD_20, WHOLE GENOME SHOTGUN SEQUENCE"/>
    <property type="match status" value="1"/>
</dbReference>
<feature type="repeat" description="ANK" evidence="3">
    <location>
        <begin position="399"/>
        <end position="431"/>
    </location>
</feature>
<name>A0A9P0H740_NEZVI</name>
<dbReference type="Pfam" id="PF00023">
    <property type="entry name" value="Ank"/>
    <property type="match status" value="1"/>
</dbReference>
<feature type="repeat" description="ANK" evidence="3">
    <location>
        <begin position="131"/>
        <end position="163"/>
    </location>
</feature>
<dbReference type="Gene3D" id="1.25.40.20">
    <property type="entry name" value="Ankyrin repeat-containing domain"/>
    <property type="match status" value="4"/>
</dbReference>
<dbReference type="Proteomes" id="UP001152798">
    <property type="component" value="Chromosome 3"/>
</dbReference>
<feature type="chain" id="PRO_5040487849" evidence="4">
    <location>
        <begin position="21"/>
        <end position="585"/>
    </location>
</feature>
<feature type="repeat" description="ANK" evidence="3">
    <location>
        <begin position="264"/>
        <end position="296"/>
    </location>
</feature>
<dbReference type="PRINTS" id="PR01415">
    <property type="entry name" value="ANKYRIN"/>
</dbReference>
<dbReference type="SMART" id="SM00248">
    <property type="entry name" value="ANK"/>
    <property type="match status" value="11"/>
</dbReference>
<dbReference type="AlphaFoldDB" id="A0A9P0H740"/>
<gene>
    <name evidence="5" type="ORF">NEZAVI_LOCUS6735</name>
</gene>
<feature type="repeat" description="ANK" evidence="3">
    <location>
        <begin position="366"/>
        <end position="398"/>
    </location>
</feature>
<keyword evidence="6" id="KW-1185">Reference proteome</keyword>
<dbReference type="EMBL" id="OV725079">
    <property type="protein sequence ID" value="CAH1396720.1"/>
    <property type="molecule type" value="Genomic_DNA"/>
</dbReference>
<feature type="repeat" description="ANK" evidence="3">
    <location>
        <begin position="297"/>
        <end position="329"/>
    </location>
</feature>
<dbReference type="SUPFAM" id="SSF48403">
    <property type="entry name" value="Ankyrin repeat"/>
    <property type="match status" value="1"/>
</dbReference>
<feature type="repeat" description="ANK" evidence="3">
    <location>
        <begin position="164"/>
        <end position="196"/>
    </location>
</feature>
<proteinExistence type="predicted"/>
<dbReference type="InterPro" id="IPR036770">
    <property type="entry name" value="Ankyrin_rpt-contain_sf"/>
</dbReference>
<keyword evidence="4" id="KW-0732">Signal</keyword>
<keyword evidence="2 3" id="KW-0040">ANK repeat</keyword>
<sequence>MFIGIIFILLQSNWIQLVITDDYSSLDDFKYNSTYNNSGNISSAYEVQMDAMLTYQHQIPPRLKTNNQRSMICIPITHKKFKHIKLSLQPDFNDSSIIEDSPLQRAARLGREQEVAYLLSSGMNASSAGTFKRTPLHWSASNGYSGIIMLLLVNGASINTKDKWDYTPLHLAVQNGHTEAVKILIKNGAATNTKTIEGRTPLLDAARNGYFDLLSTLLDFFNANISMPKPYLSTPLHEAVIGDHIDLVKYLIAKGADLNAMDEMKRTPLHWAVFYNYEDLVFVLISKGAGLNRKDCDGLSPLHISALKGYKKVTDMLIKYGAFKNSRSKKGHTPLHEAAHNGQIEIVQLLIKEGAELEKPGIEASDGSTPLFEAVEGGYSEIVRLLIEHGARFNLTNSMGKTPLHRAVEKYDKEIVNLLVQKGAEITAEDYWGYTPFAIACEQGNMEILQQLFHYCVCYNYTKNCQCLSVGNDVVGLPIACQCIAAKGVIKEEEIISVTAKSVNFEKCPCFMIKSGLHDIKEACTTSVPQIETASIGLCLKASDFSTKKINCPLLSNSESTNSTVCIGHVVKYFRNMLDNSIMFH</sequence>
<evidence type="ECO:0000256" key="2">
    <source>
        <dbReference type="ARBA" id="ARBA00023043"/>
    </source>
</evidence>
<evidence type="ECO:0000256" key="4">
    <source>
        <dbReference type="SAM" id="SignalP"/>
    </source>
</evidence>
<dbReference type="Pfam" id="PF12796">
    <property type="entry name" value="Ank_2"/>
    <property type="match status" value="3"/>
</dbReference>
<evidence type="ECO:0000313" key="5">
    <source>
        <dbReference type="EMBL" id="CAH1396720.1"/>
    </source>
</evidence>
<dbReference type="InterPro" id="IPR002110">
    <property type="entry name" value="Ankyrin_rpt"/>
</dbReference>